<keyword evidence="1" id="KW-0719">Serine esterase</keyword>
<organism evidence="5 6">
    <name type="scientific">Neolewinella litorea</name>
    <dbReference type="NCBI Taxonomy" id="2562452"/>
    <lineage>
        <taxon>Bacteria</taxon>
        <taxon>Pseudomonadati</taxon>
        <taxon>Bacteroidota</taxon>
        <taxon>Saprospiria</taxon>
        <taxon>Saprospirales</taxon>
        <taxon>Lewinellaceae</taxon>
        <taxon>Neolewinella</taxon>
    </lineage>
</organism>
<dbReference type="RefSeq" id="WP_136460174.1">
    <property type="nucleotide sequence ID" value="NZ_SRSF01000008.1"/>
</dbReference>
<evidence type="ECO:0000256" key="3">
    <source>
        <dbReference type="ARBA" id="ARBA00022801"/>
    </source>
</evidence>
<evidence type="ECO:0000259" key="4">
    <source>
        <dbReference type="Pfam" id="PF22244"/>
    </source>
</evidence>
<feature type="domain" description="4-O-methyl-glucuronoyl methylesterase-like" evidence="4">
    <location>
        <begin position="110"/>
        <end position="339"/>
    </location>
</feature>
<proteinExistence type="predicted"/>
<dbReference type="Pfam" id="PF22244">
    <property type="entry name" value="GCE_fung"/>
    <property type="match status" value="1"/>
</dbReference>
<protein>
    <recommendedName>
        <fullName evidence="4">4-O-methyl-glucuronoyl methylesterase-like domain-containing protein</fullName>
    </recommendedName>
</protein>
<evidence type="ECO:0000313" key="6">
    <source>
        <dbReference type="Proteomes" id="UP000308528"/>
    </source>
</evidence>
<dbReference type="GO" id="GO:0052689">
    <property type="term" value="F:carboxylic ester hydrolase activity"/>
    <property type="evidence" value="ECO:0007669"/>
    <property type="project" value="UniProtKB-KW"/>
</dbReference>
<name>A0A4S4NCT0_9BACT</name>
<dbReference type="InterPro" id="IPR029058">
    <property type="entry name" value="AB_hydrolase_fold"/>
</dbReference>
<dbReference type="Gene3D" id="3.40.50.1820">
    <property type="entry name" value="alpha/beta hydrolase"/>
    <property type="match status" value="1"/>
</dbReference>
<gene>
    <name evidence="5" type="ORF">E4021_14910</name>
</gene>
<dbReference type="SUPFAM" id="SSF53474">
    <property type="entry name" value="alpha/beta-Hydrolases"/>
    <property type="match status" value="1"/>
</dbReference>
<reference evidence="5 6" key="1">
    <citation type="submission" date="2019-04" db="EMBL/GenBank/DDBJ databases">
        <title>Lewinella litorea sp. nov., isolated from a marine sand.</title>
        <authorList>
            <person name="Yoon J.-H."/>
        </authorList>
    </citation>
    <scope>NUCLEOTIDE SEQUENCE [LARGE SCALE GENOMIC DNA]</scope>
    <source>
        <strain evidence="5 6">HSMS-39</strain>
    </source>
</reference>
<accession>A0A4S4NCT0</accession>
<evidence type="ECO:0000313" key="5">
    <source>
        <dbReference type="EMBL" id="THH36555.1"/>
    </source>
</evidence>
<sequence length="399" mass="43522">MPINLIAIVLACAIVTAELRAQSVPLVYAVEHTGEDCPAPPLPELQHLPAVSTLPDPFAASDGSGRDTTLAGWRCRRVEILAEIQHYEVGQKPPRPDTLTARFDGDSLYVTLTENGQTLTLSSAVILPAGKGPFPAVIGIGRGTGSLPPELFSKRGVAQIAFDFKQIMSHTQTRGEEPINALYPGQTEMGAYAAWPWGVSRLIDGLELTQETLPIDLRHLGVTGCSFAGKMALFAGAFDERIALTIAQEPGGGGGAAWRVSETLGEVETLGRTSHAWFKESMFQFADAVDRLPFDHHELMALISPRAFLFLGNTDYEWLADESGYVSARAAHEVWKTLGVPDRFGFSINGGHGHCQLPEEQRPEVEAFIEKFLLGDTAVDTDVAIHPFQEVDYARWMEW</sequence>
<keyword evidence="2" id="KW-0732">Signal</keyword>
<dbReference type="Proteomes" id="UP000308528">
    <property type="component" value="Unassembled WGS sequence"/>
</dbReference>
<evidence type="ECO:0000256" key="2">
    <source>
        <dbReference type="ARBA" id="ARBA00022729"/>
    </source>
</evidence>
<comment type="caution">
    <text evidence="5">The sequence shown here is derived from an EMBL/GenBank/DDBJ whole genome shotgun (WGS) entry which is preliminary data.</text>
</comment>
<dbReference type="InterPro" id="IPR054579">
    <property type="entry name" value="GCE-like_dom"/>
</dbReference>
<dbReference type="EMBL" id="SRSF01000008">
    <property type="protein sequence ID" value="THH36555.1"/>
    <property type="molecule type" value="Genomic_DNA"/>
</dbReference>
<dbReference type="AlphaFoldDB" id="A0A4S4NCT0"/>
<keyword evidence="3" id="KW-0378">Hydrolase</keyword>
<dbReference type="OrthoDB" id="9809261at2"/>
<evidence type="ECO:0000256" key="1">
    <source>
        <dbReference type="ARBA" id="ARBA00022487"/>
    </source>
</evidence>
<keyword evidence="6" id="KW-1185">Reference proteome</keyword>